<dbReference type="EMBL" id="BGPR01023519">
    <property type="protein sequence ID" value="GBN90747.1"/>
    <property type="molecule type" value="Genomic_DNA"/>
</dbReference>
<feature type="compositionally biased region" description="Gly residues" evidence="1">
    <location>
        <begin position="1"/>
        <end position="10"/>
    </location>
</feature>
<gene>
    <name evidence="2" type="ORF">AVEN_35435_1</name>
    <name evidence="3" type="ORF">AVEN_62881_1</name>
</gene>
<evidence type="ECO:0000313" key="4">
    <source>
        <dbReference type="Proteomes" id="UP000499080"/>
    </source>
</evidence>
<reference evidence="2 4" key="1">
    <citation type="journal article" date="2019" name="Sci. Rep.">
        <title>Orb-weaving spider Araneus ventricosus genome elucidates the spidroin gene catalogue.</title>
        <authorList>
            <person name="Kono N."/>
            <person name="Nakamura H."/>
            <person name="Ohtoshi R."/>
            <person name="Moran D.A.P."/>
            <person name="Shinohara A."/>
            <person name="Yoshida Y."/>
            <person name="Fujiwara M."/>
            <person name="Mori M."/>
            <person name="Tomita M."/>
            <person name="Arakawa K."/>
        </authorList>
    </citation>
    <scope>NUCLEOTIDE SEQUENCE [LARGE SCALE GENOMIC DNA]</scope>
</reference>
<dbReference type="Proteomes" id="UP000499080">
    <property type="component" value="Unassembled WGS sequence"/>
</dbReference>
<feature type="non-terminal residue" evidence="2">
    <location>
        <position position="36"/>
    </location>
</feature>
<comment type="caution">
    <text evidence="2">The sequence shown here is derived from an EMBL/GenBank/DDBJ whole genome shotgun (WGS) entry which is preliminary data.</text>
</comment>
<proteinExistence type="predicted"/>
<keyword evidence="4" id="KW-1185">Reference proteome</keyword>
<sequence>MEGRGRGGPSGKSSALGPEGPWGQKGLGPGSTEDPP</sequence>
<accession>A0A4Y2STK5</accession>
<evidence type="ECO:0000313" key="3">
    <source>
        <dbReference type="EMBL" id="GBN90747.1"/>
    </source>
</evidence>
<organism evidence="2 4">
    <name type="scientific">Araneus ventricosus</name>
    <name type="common">Orbweaver spider</name>
    <name type="synonym">Epeira ventricosa</name>
    <dbReference type="NCBI Taxonomy" id="182803"/>
    <lineage>
        <taxon>Eukaryota</taxon>
        <taxon>Metazoa</taxon>
        <taxon>Ecdysozoa</taxon>
        <taxon>Arthropoda</taxon>
        <taxon>Chelicerata</taxon>
        <taxon>Arachnida</taxon>
        <taxon>Araneae</taxon>
        <taxon>Araneomorphae</taxon>
        <taxon>Entelegynae</taxon>
        <taxon>Araneoidea</taxon>
        <taxon>Araneidae</taxon>
        <taxon>Araneus</taxon>
    </lineage>
</organism>
<protein>
    <submittedName>
        <fullName evidence="2">Uncharacterized protein</fullName>
    </submittedName>
</protein>
<name>A0A4Y2STK5_ARAVE</name>
<feature type="region of interest" description="Disordered" evidence="1">
    <location>
        <begin position="1"/>
        <end position="36"/>
    </location>
</feature>
<dbReference type="EMBL" id="BGPR01023518">
    <property type="protein sequence ID" value="GBN90746.1"/>
    <property type="molecule type" value="Genomic_DNA"/>
</dbReference>
<evidence type="ECO:0000256" key="1">
    <source>
        <dbReference type="SAM" id="MobiDB-lite"/>
    </source>
</evidence>
<evidence type="ECO:0000313" key="2">
    <source>
        <dbReference type="EMBL" id="GBN90746.1"/>
    </source>
</evidence>
<dbReference type="AlphaFoldDB" id="A0A4Y2STK5"/>